<reference evidence="2 3" key="1">
    <citation type="journal article" date="2018" name="BMC Genomics">
        <title>The genome of Naegleria lovaniensis, the basis for a comparative approach to unravel pathogenicity factors of the human pathogenic amoeba N. fowleri.</title>
        <authorList>
            <person name="Liechti N."/>
            <person name="Schurch N."/>
            <person name="Bruggmann R."/>
            <person name="Wittwer M."/>
        </authorList>
    </citation>
    <scope>NUCLEOTIDE SEQUENCE [LARGE SCALE GENOMIC DNA]</scope>
    <source>
        <strain evidence="2 3">ATCC 30569</strain>
    </source>
</reference>
<accession>A0AA88GW85</accession>
<gene>
    <name evidence="2" type="ORF">C9374_001919</name>
</gene>
<comment type="caution">
    <text evidence="2">The sequence shown here is derived from an EMBL/GenBank/DDBJ whole genome shotgun (WGS) entry which is preliminary data.</text>
</comment>
<protein>
    <submittedName>
        <fullName evidence="2">Uncharacterized protein</fullName>
    </submittedName>
</protein>
<sequence length="93" mass="11102">MSTSAKLSKSNSGQKGLRRTKPLPGWEGEDYLYSIKWEYRRDTKMRELNTFRFFMKTFVVNESDCRLMDVSKDFTQYYEEFTSFPRTVIVENG</sequence>
<dbReference type="AlphaFoldDB" id="A0AA88GW85"/>
<proteinExistence type="predicted"/>
<evidence type="ECO:0000313" key="2">
    <source>
        <dbReference type="EMBL" id="KAG2386884.1"/>
    </source>
</evidence>
<dbReference type="Proteomes" id="UP000816034">
    <property type="component" value="Unassembled WGS sequence"/>
</dbReference>
<organism evidence="2 3">
    <name type="scientific">Naegleria lovaniensis</name>
    <name type="common">Amoeba</name>
    <dbReference type="NCBI Taxonomy" id="51637"/>
    <lineage>
        <taxon>Eukaryota</taxon>
        <taxon>Discoba</taxon>
        <taxon>Heterolobosea</taxon>
        <taxon>Tetramitia</taxon>
        <taxon>Eutetramitia</taxon>
        <taxon>Vahlkampfiidae</taxon>
        <taxon>Naegleria</taxon>
    </lineage>
</organism>
<dbReference type="EMBL" id="PYSW02000014">
    <property type="protein sequence ID" value="KAG2386884.1"/>
    <property type="molecule type" value="Genomic_DNA"/>
</dbReference>
<feature type="compositionally biased region" description="Polar residues" evidence="1">
    <location>
        <begin position="1"/>
        <end position="14"/>
    </location>
</feature>
<dbReference type="GeneID" id="68094375"/>
<dbReference type="RefSeq" id="XP_044550876.1">
    <property type="nucleotide sequence ID" value="XM_044691279.1"/>
</dbReference>
<feature type="region of interest" description="Disordered" evidence="1">
    <location>
        <begin position="1"/>
        <end position="23"/>
    </location>
</feature>
<keyword evidence="3" id="KW-1185">Reference proteome</keyword>
<evidence type="ECO:0000313" key="3">
    <source>
        <dbReference type="Proteomes" id="UP000816034"/>
    </source>
</evidence>
<evidence type="ECO:0000256" key="1">
    <source>
        <dbReference type="SAM" id="MobiDB-lite"/>
    </source>
</evidence>
<name>A0AA88GW85_NAELO</name>